<evidence type="ECO:0000313" key="1">
    <source>
        <dbReference type="EMBL" id="KAG7441858.1"/>
    </source>
</evidence>
<gene>
    <name evidence="1" type="ORF">BT62DRAFT_936736</name>
</gene>
<reference evidence="1" key="1">
    <citation type="submission" date="2020-11" db="EMBL/GenBank/DDBJ databases">
        <title>Adaptations for nitrogen fixation in a non-lichenized fungal sporocarp promotes dispersal by wood-feeding termites.</title>
        <authorList>
            <consortium name="DOE Joint Genome Institute"/>
            <person name="Koch R.A."/>
            <person name="Yoon G."/>
            <person name="Arayal U."/>
            <person name="Lail K."/>
            <person name="Amirebrahimi M."/>
            <person name="Labutti K."/>
            <person name="Lipzen A."/>
            <person name="Riley R."/>
            <person name="Barry K."/>
            <person name="Henrissat B."/>
            <person name="Grigoriev I.V."/>
            <person name="Herr J.R."/>
            <person name="Aime M.C."/>
        </authorList>
    </citation>
    <scope>NUCLEOTIDE SEQUENCE</scope>
    <source>
        <strain evidence="1">MCA 3950</strain>
    </source>
</reference>
<dbReference type="RefSeq" id="XP_043035358.1">
    <property type="nucleotide sequence ID" value="XM_043187180.1"/>
</dbReference>
<proteinExistence type="predicted"/>
<dbReference type="GeneID" id="66109477"/>
<sequence length="73" mass="8016">MGAWARVGSGLVELPYLHGRWRSGQTRASAVGSTGLVIYACQTPVLGPDFPEDGTVIDLRTDPGFYYQRLKEM</sequence>
<dbReference type="Proteomes" id="UP000812287">
    <property type="component" value="Unassembled WGS sequence"/>
</dbReference>
<comment type="caution">
    <text evidence="1">The sequence shown here is derived from an EMBL/GenBank/DDBJ whole genome shotgun (WGS) entry which is preliminary data.</text>
</comment>
<feature type="non-terminal residue" evidence="1">
    <location>
        <position position="1"/>
    </location>
</feature>
<name>A0A9P8AN24_9AGAR</name>
<protein>
    <submittedName>
        <fullName evidence="1">Uncharacterized protein</fullName>
    </submittedName>
</protein>
<evidence type="ECO:0000313" key="2">
    <source>
        <dbReference type="Proteomes" id="UP000812287"/>
    </source>
</evidence>
<accession>A0A9P8AN24</accession>
<dbReference type="AlphaFoldDB" id="A0A9P8AN24"/>
<organism evidence="1 2">
    <name type="scientific">Guyanagaster necrorhizus</name>
    <dbReference type="NCBI Taxonomy" id="856835"/>
    <lineage>
        <taxon>Eukaryota</taxon>
        <taxon>Fungi</taxon>
        <taxon>Dikarya</taxon>
        <taxon>Basidiomycota</taxon>
        <taxon>Agaricomycotina</taxon>
        <taxon>Agaricomycetes</taxon>
        <taxon>Agaricomycetidae</taxon>
        <taxon>Agaricales</taxon>
        <taxon>Marasmiineae</taxon>
        <taxon>Physalacriaceae</taxon>
        <taxon>Guyanagaster</taxon>
    </lineage>
</organism>
<dbReference type="EMBL" id="MU250556">
    <property type="protein sequence ID" value="KAG7441858.1"/>
    <property type="molecule type" value="Genomic_DNA"/>
</dbReference>
<keyword evidence="2" id="KW-1185">Reference proteome</keyword>